<dbReference type="GO" id="GO:0005874">
    <property type="term" value="C:microtubule"/>
    <property type="evidence" value="ECO:0007669"/>
    <property type="project" value="TreeGrafter"/>
</dbReference>
<evidence type="ECO:0000259" key="2">
    <source>
        <dbReference type="PROSITE" id="PS50067"/>
    </source>
</evidence>
<feature type="domain" description="Kinesin motor" evidence="2">
    <location>
        <begin position="1"/>
        <end position="304"/>
    </location>
</feature>
<dbReference type="InterPro" id="IPR027640">
    <property type="entry name" value="Kinesin-like_fam"/>
</dbReference>
<comment type="similarity">
    <text evidence="1">Belongs to the TRAFAC class myosin-kinesin ATPase superfamily. Kinesin family.</text>
</comment>
<proteinExistence type="inferred from homology"/>
<accession>A0A9K3CNX9</accession>
<dbReference type="SUPFAM" id="SSF52540">
    <property type="entry name" value="P-loop containing nucleoside triphosphate hydrolases"/>
    <property type="match status" value="1"/>
</dbReference>
<name>A0A9K3CNX9_9EUKA</name>
<dbReference type="SMART" id="SM00129">
    <property type="entry name" value="KISc"/>
    <property type="match status" value="1"/>
</dbReference>
<sequence length="307" mass="34311">MNFWMTYVYDLLDDRHLCSVRQGEDGKTYVRADTVTHEDGGVTVNPLKTLHTDTQEGLDAIVSLGMSVRKVGSSETHDESSRSHALLYLEIVSKELVALRETIMRQEGEVVRTGRVHAAKAIAEVEDAIASMWQQDEEGNWYKIPLHEVPKCDQTIINNLLAIRQAEDVKLEALLEQEAALIKESRAAGCSVGGTLLLCDLAGAEYGATADRQLTPQQRKEGQEINKTLLALKECIRRRHSGASHVPYRNSRLTQILREYLEILREYLEDKDAQTVMVSNVSPSAEYLKKTVNTLQYASLVAEASAK</sequence>
<protein>
    <submittedName>
        <fullName evidence="3">Kinesin-like protein</fullName>
    </submittedName>
</protein>
<evidence type="ECO:0000313" key="4">
    <source>
        <dbReference type="Proteomes" id="UP000265618"/>
    </source>
</evidence>
<dbReference type="PANTHER" id="PTHR24115">
    <property type="entry name" value="KINESIN-RELATED"/>
    <property type="match status" value="1"/>
</dbReference>
<gene>
    <name evidence="3" type="ORF">KIPB_001454</name>
</gene>
<dbReference type="OrthoDB" id="3176171at2759"/>
<dbReference type="GO" id="GO:0007018">
    <property type="term" value="P:microtubule-based movement"/>
    <property type="evidence" value="ECO:0007669"/>
    <property type="project" value="InterPro"/>
</dbReference>
<dbReference type="Proteomes" id="UP000265618">
    <property type="component" value="Unassembled WGS sequence"/>
</dbReference>
<dbReference type="PROSITE" id="PS50067">
    <property type="entry name" value="KINESIN_MOTOR_2"/>
    <property type="match status" value="1"/>
</dbReference>
<evidence type="ECO:0000256" key="1">
    <source>
        <dbReference type="PROSITE-ProRule" id="PRU00283"/>
    </source>
</evidence>
<comment type="caution">
    <text evidence="3">The sequence shown here is derived from an EMBL/GenBank/DDBJ whole genome shotgun (WGS) entry which is preliminary data.</text>
</comment>
<dbReference type="InterPro" id="IPR001752">
    <property type="entry name" value="Kinesin_motor_dom"/>
</dbReference>
<dbReference type="InterPro" id="IPR027417">
    <property type="entry name" value="P-loop_NTPase"/>
</dbReference>
<dbReference type="Gene3D" id="3.40.850.10">
    <property type="entry name" value="Kinesin motor domain"/>
    <property type="match status" value="1"/>
</dbReference>
<evidence type="ECO:0000313" key="3">
    <source>
        <dbReference type="EMBL" id="GIQ80626.1"/>
    </source>
</evidence>
<dbReference type="GO" id="GO:0008017">
    <property type="term" value="F:microtubule binding"/>
    <property type="evidence" value="ECO:0007669"/>
    <property type="project" value="InterPro"/>
</dbReference>
<dbReference type="InterPro" id="IPR036961">
    <property type="entry name" value="Kinesin_motor_dom_sf"/>
</dbReference>
<dbReference type="GO" id="GO:0003777">
    <property type="term" value="F:microtubule motor activity"/>
    <property type="evidence" value="ECO:0007669"/>
    <property type="project" value="InterPro"/>
</dbReference>
<organism evidence="3 4">
    <name type="scientific">Kipferlia bialata</name>
    <dbReference type="NCBI Taxonomy" id="797122"/>
    <lineage>
        <taxon>Eukaryota</taxon>
        <taxon>Metamonada</taxon>
        <taxon>Carpediemonas-like organisms</taxon>
        <taxon>Kipferlia</taxon>
    </lineage>
</organism>
<dbReference type="Pfam" id="PF00225">
    <property type="entry name" value="Kinesin"/>
    <property type="match status" value="2"/>
</dbReference>
<comment type="caution">
    <text evidence="1">Lacks conserved residue(s) required for the propagation of feature annotation.</text>
</comment>
<dbReference type="AlphaFoldDB" id="A0A9K3CNX9"/>
<dbReference type="GO" id="GO:0005871">
    <property type="term" value="C:kinesin complex"/>
    <property type="evidence" value="ECO:0007669"/>
    <property type="project" value="TreeGrafter"/>
</dbReference>
<dbReference type="GO" id="GO:0005524">
    <property type="term" value="F:ATP binding"/>
    <property type="evidence" value="ECO:0007669"/>
    <property type="project" value="InterPro"/>
</dbReference>
<keyword evidence="4" id="KW-1185">Reference proteome</keyword>
<dbReference type="EMBL" id="BDIP01000207">
    <property type="protein sequence ID" value="GIQ80626.1"/>
    <property type="molecule type" value="Genomic_DNA"/>
</dbReference>
<dbReference type="GO" id="GO:0016887">
    <property type="term" value="F:ATP hydrolysis activity"/>
    <property type="evidence" value="ECO:0007669"/>
    <property type="project" value="TreeGrafter"/>
</dbReference>
<reference evidence="3 4" key="1">
    <citation type="journal article" date="2018" name="PLoS ONE">
        <title>The draft genome of Kipferlia bialata reveals reductive genome evolution in fornicate parasites.</title>
        <authorList>
            <person name="Tanifuji G."/>
            <person name="Takabayashi S."/>
            <person name="Kume K."/>
            <person name="Takagi M."/>
            <person name="Nakayama T."/>
            <person name="Kamikawa R."/>
            <person name="Inagaki Y."/>
            <person name="Hashimoto T."/>
        </authorList>
    </citation>
    <scope>NUCLEOTIDE SEQUENCE [LARGE SCALE GENOMIC DNA]</scope>
    <source>
        <strain evidence="3">NY0173</strain>
    </source>
</reference>